<comment type="caution">
    <text evidence="7">The sequence shown here is derived from an EMBL/GenBank/DDBJ whole genome shotgun (WGS) entry which is preliminary data.</text>
</comment>
<feature type="transmembrane region" description="Helical" evidence="5">
    <location>
        <begin position="136"/>
        <end position="154"/>
    </location>
</feature>
<organism evidence="7 8">
    <name type="scientific">Paenibacillus herberti</name>
    <dbReference type="NCBI Taxonomy" id="1619309"/>
    <lineage>
        <taxon>Bacteria</taxon>
        <taxon>Bacillati</taxon>
        <taxon>Bacillota</taxon>
        <taxon>Bacilli</taxon>
        <taxon>Bacillales</taxon>
        <taxon>Paenibacillaceae</taxon>
        <taxon>Paenibacillus</taxon>
    </lineage>
</organism>
<feature type="transmembrane region" description="Helical" evidence="5">
    <location>
        <begin position="287"/>
        <end position="305"/>
    </location>
</feature>
<evidence type="ECO:0000256" key="4">
    <source>
        <dbReference type="ARBA" id="ARBA00023136"/>
    </source>
</evidence>
<feature type="transmembrane region" description="Helical" evidence="5">
    <location>
        <begin position="81"/>
        <end position="100"/>
    </location>
</feature>
<evidence type="ECO:0000313" key="7">
    <source>
        <dbReference type="EMBL" id="OXM13716.1"/>
    </source>
</evidence>
<feature type="domain" description="O-antigen ligase-related" evidence="6">
    <location>
        <begin position="248"/>
        <end position="392"/>
    </location>
</feature>
<feature type="transmembrane region" description="Helical" evidence="5">
    <location>
        <begin position="376"/>
        <end position="396"/>
    </location>
</feature>
<comment type="subcellular location">
    <subcellularLocation>
        <location evidence="1">Membrane</location>
        <topology evidence="1">Multi-pass membrane protein</topology>
    </subcellularLocation>
</comment>
<dbReference type="EMBL" id="NMUQ01000003">
    <property type="protein sequence ID" value="OXM13716.1"/>
    <property type="molecule type" value="Genomic_DNA"/>
</dbReference>
<evidence type="ECO:0000256" key="1">
    <source>
        <dbReference type="ARBA" id="ARBA00004141"/>
    </source>
</evidence>
<proteinExistence type="predicted"/>
<sequence>MRTLLILIVGSLIAVFIGRYASGNPELLMQGSILAAVLIPGFILAANDSNRLIPYVITIWLIGPELRRLNDWVLGDYSSLTLLSLTPLITTLLLLIPVGIKRVRIENSVAKVLNAYLIPFLYAAVLGVLLNKTAGIYSTGNYFIPLLIFVYMIVKRPDDQVKQSWLKTMVTMAVLLSVYAWIQYLILPPWDLMWMEGAKMVSLGKPEPLGFRPFSTLNSTGTLSVFLVAAILAGISSPQVRKPFGMIGVIIIISALGITLVRASWVVLLICLLAYVLLSSKKNRLKSLGGICILFAGTYFVLPLLPGGASMMDRVGTFGSLGEDHSANARLSIVFNTIPELFTRPLGGGFGSIGKSTDLNGGEGAFNTLNSVDNGYLGVFAVFGLVGGLLFFRALFMHWKLIYKGAVHNTYRVLGLVFLINLMVAYVFGGELVSMSALIFWFFTGMGVQQSEEQLGRSLMN</sequence>
<feature type="transmembrane region" description="Helical" evidence="5">
    <location>
        <begin position="112"/>
        <end position="130"/>
    </location>
</feature>
<name>A0A229NUY3_9BACL</name>
<feature type="transmembrane region" description="Helical" evidence="5">
    <location>
        <begin position="216"/>
        <end position="235"/>
    </location>
</feature>
<keyword evidence="8" id="KW-1185">Reference proteome</keyword>
<dbReference type="InterPro" id="IPR051533">
    <property type="entry name" value="WaaL-like"/>
</dbReference>
<dbReference type="InterPro" id="IPR007016">
    <property type="entry name" value="O-antigen_ligase-rel_domated"/>
</dbReference>
<dbReference type="GO" id="GO:0016020">
    <property type="term" value="C:membrane"/>
    <property type="evidence" value="ECO:0007669"/>
    <property type="project" value="UniProtKB-SubCell"/>
</dbReference>
<dbReference type="PANTHER" id="PTHR37422">
    <property type="entry name" value="TEICHURONIC ACID BIOSYNTHESIS PROTEIN TUAE"/>
    <property type="match status" value="1"/>
</dbReference>
<dbReference type="Proteomes" id="UP000215145">
    <property type="component" value="Unassembled WGS sequence"/>
</dbReference>
<keyword evidence="3 5" id="KW-1133">Transmembrane helix</keyword>
<dbReference type="AlphaFoldDB" id="A0A229NUY3"/>
<feature type="transmembrane region" description="Helical" evidence="5">
    <location>
        <begin position="27"/>
        <end position="45"/>
    </location>
</feature>
<evidence type="ECO:0000259" key="6">
    <source>
        <dbReference type="Pfam" id="PF04932"/>
    </source>
</evidence>
<dbReference type="Pfam" id="PF04932">
    <property type="entry name" value="Wzy_C"/>
    <property type="match status" value="1"/>
</dbReference>
<reference evidence="7 8" key="1">
    <citation type="submission" date="2017-07" db="EMBL/GenBank/DDBJ databases">
        <title>Paenibacillus herberti R33 genome sequencing and assembly.</title>
        <authorList>
            <person name="Su W."/>
        </authorList>
    </citation>
    <scope>NUCLEOTIDE SEQUENCE [LARGE SCALE GENOMIC DNA]</scope>
    <source>
        <strain evidence="7 8">R33</strain>
    </source>
</reference>
<evidence type="ECO:0000256" key="3">
    <source>
        <dbReference type="ARBA" id="ARBA00022989"/>
    </source>
</evidence>
<evidence type="ECO:0000256" key="5">
    <source>
        <dbReference type="SAM" id="Phobius"/>
    </source>
</evidence>
<evidence type="ECO:0000256" key="2">
    <source>
        <dbReference type="ARBA" id="ARBA00022692"/>
    </source>
</evidence>
<gene>
    <name evidence="7" type="ORF">CGZ75_22115</name>
</gene>
<feature type="transmembrane region" description="Helical" evidence="5">
    <location>
        <begin position="247"/>
        <end position="275"/>
    </location>
</feature>
<protein>
    <recommendedName>
        <fullName evidence="6">O-antigen ligase-related domain-containing protein</fullName>
    </recommendedName>
</protein>
<keyword evidence="4 5" id="KW-0472">Membrane</keyword>
<evidence type="ECO:0000313" key="8">
    <source>
        <dbReference type="Proteomes" id="UP000215145"/>
    </source>
</evidence>
<keyword evidence="2 5" id="KW-0812">Transmembrane</keyword>
<feature type="transmembrane region" description="Helical" evidence="5">
    <location>
        <begin position="166"/>
        <end position="186"/>
    </location>
</feature>
<dbReference type="PANTHER" id="PTHR37422:SF13">
    <property type="entry name" value="LIPOPOLYSACCHARIDE BIOSYNTHESIS PROTEIN PA4999-RELATED"/>
    <property type="match status" value="1"/>
</dbReference>
<feature type="transmembrane region" description="Helical" evidence="5">
    <location>
        <begin position="416"/>
        <end position="443"/>
    </location>
</feature>
<accession>A0A229NUY3</accession>